<feature type="compositionally biased region" description="Basic and acidic residues" evidence="1">
    <location>
        <begin position="575"/>
        <end position="585"/>
    </location>
</feature>
<gene>
    <name evidence="3" type="primary">WBGene00091620</name>
</gene>
<feature type="compositionally biased region" description="Low complexity" evidence="1">
    <location>
        <begin position="434"/>
        <end position="463"/>
    </location>
</feature>
<dbReference type="AlphaFoldDB" id="A0A2A6C1X8"/>
<evidence type="ECO:0000313" key="3">
    <source>
        <dbReference type="EnsemblMetazoa" id="PPA02066.1"/>
    </source>
</evidence>
<feature type="chain" id="PRO_5043545641" evidence="2">
    <location>
        <begin position="25"/>
        <end position="643"/>
    </location>
</feature>
<evidence type="ECO:0000313" key="4">
    <source>
        <dbReference type="Proteomes" id="UP000005239"/>
    </source>
</evidence>
<sequence length="643" mass="69706">MARGVVGWRFSLLAAALVVQPLLGERTAGAAEDCTTDTSDRLLFYTIKPDCSIRVATGAIPSAQFKPTTVAQCADAKDVRHGTFTSDAKPGILAMYRNPPPSVRDPTTTTPRWIVHLIAIAASHSSAFSMDIGDEDYFLEESGENDACGVEREKSLVCVSASADHTSLRLTRYEQRGQNYTRVAATTASIRHGVLAADTTILSLTEAGNGTIRVRAWSERERKLTLITISPDLVIQSIVKQLLKKEIGSVIAADDDTILARNCDERGCRTLMRGKRTHAKEEEEANNDPTKLSVTGRMFAEKFEVYETILDFAQAEGNPGVISGIQAIVVFLYLLVYTLVMFIRTVEDDGESLRFTTTERAQLHGFDYIQQQEDAKKEKTKYCIETAEEKEETAEAPAPVRQESSAPPSESGDRQKGTVTASSGPATPGPATPGPSRSTTTITTQQPTTRPSQSTTVVAASSVESMTKPTEDNFVHDEDAVAAGVKKKPEQHSLTSMEAMVEGPPPPPPPRKLMQTETSGVSPDLTTASRTEPQQPPPPPPAVVVPAPLQKSRSNLKPVPDSKPPSRRFSPTEPHQQKRTADVMKKLPPTPPPCQHHYVSPGGFSTCTALCSQVADFNRQYAMGLGRSATPLVTDSKSDRGYC</sequence>
<reference evidence="4" key="1">
    <citation type="journal article" date="2008" name="Nat. Genet.">
        <title>The Pristionchus pacificus genome provides a unique perspective on nematode lifestyle and parasitism.</title>
        <authorList>
            <person name="Dieterich C."/>
            <person name="Clifton S.W."/>
            <person name="Schuster L.N."/>
            <person name="Chinwalla A."/>
            <person name="Delehaunty K."/>
            <person name="Dinkelacker I."/>
            <person name="Fulton L."/>
            <person name="Fulton R."/>
            <person name="Godfrey J."/>
            <person name="Minx P."/>
            <person name="Mitreva M."/>
            <person name="Roeseler W."/>
            <person name="Tian H."/>
            <person name="Witte H."/>
            <person name="Yang S.P."/>
            <person name="Wilson R.K."/>
            <person name="Sommer R.J."/>
        </authorList>
    </citation>
    <scope>NUCLEOTIDE SEQUENCE [LARGE SCALE GENOMIC DNA]</scope>
    <source>
        <strain evidence="4">PS312</strain>
    </source>
</reference>
<evidence type="ECO:0000256" key="2">
    <source>
        <dbReference type="SAM" id="SignalP"/>
    </source>
</evidence>
<keyword evidence="2" id="KW-0732">Signal</keyword>
<protein>
    <submittedName>
        <fullName evidence="3">Uncharacterized protein</fullName>
    </submittedName>
</protein>
<keyword evidence="4" id="KW-1185">Reference proteome</keyword>
<feature type="signal peptide" evidence="2">
    <location>
        <begin position="1"/>
        <end position="24"/>
    </location>
</feature>
<feature type="compositionally biased region" description="Basic and acidic residues" evidence="1">
    <location>
        <begin position="469"/>
        <end position="479"/>
    </location>
</feature>
<feature type="compositionally biased region" description="Pro residues" evidence="1">
    <location>
        <begin position="534"/>
        <end position="543"/>
    </location>
</feature>
<dbReference type="Proteomes" id="UP000005239">
    <property type="component" value="Unassembled WGS sequence"/>
</dbReference>
<organism evidence="3 4">
    <name type="scientific">Pristionchus pacificus</name>
    <name type="common">Parasitic nematode worm</name>
    <dbReference type="NCBI Taxonomy" id="54126"/>
    <lineage>
        <taxon>Eukaryota</taxon>
        <taxon>Metazoa</taxon>
        <taxon>Ecdysozoa</taxon>
        <taxon>Nematoda</taxon>
        <taxon>Chromadorea</taxon>
        <taxon>Rhabditida</taxon>
        <taxon>Rhabditina</taxon>
        <taxon>Diplogasteromorpha</taxon>
        <taxon>Diplogasteroidea</taxon>
        <taxon>Neodiplogasteridae</taxon>
        <taxon>Pristionchus</taxon>
    </lineage>
</organism>
<evidence type="ECO:0000256" key="1">
    <source>
        <dbReference type="SAM" id="MobiDB-lite"/>
    </source>
</evidence>
<dbReference type="EnsemblMetazoa" id="PPA02066.1">
    <property type="protein sequence ID" value="PPA02066.1"/>
    <property type="gene ID" value="WBGene00091620"/>
</dbReference>
<name>A0A2A6C1X8_PRIPA</name>
<reference evidence="3" key="2">
    <citation type="submission" date="2022-06" db="UniProtKB">
        <authorList>
            <consortium name="EnsemblMetazoa"/>
        </authorList>
    </citation>
    <scope>IDENTIFICATION</scope>
    <source>
        <strain evidence="3">PS312</strain>
    </source>
</reference>
<proteinExistence type="predicted"/>
<feature type="compositionally biased region" description="Polar residues" evidence="1">
    <location>
        <begin position="515"/>
        <end position="532"/>
    </location>
</feature>
<feature type="region of interest" description="Disordered" evidence="1">
    <location>
        <begin position="389"/>
        <end position="594"/>
    </location>
</feature>
<accession>A0A8R1U4S7</accession>
<accession>A0A2A6C1X8</accession>